<accession>A0A9P8PAZ7</accession>
<evidence type="ECO:0000313" key="1">
    <source>
        <dbReference type="EMBL" id="KAH3668863.1"/>
    </source>
</evidence>
<sequence length="74" mass="8197">MATFELRTSRQKGPKLGKVRVNHSLLDENVRNPESIRILALSPFSASNEAGIASTLGMSRKRSTNRELMVSELV</sequence>
<organism evidence="1 2">
    <name type="scientific">Ogataea philodendri</name>
    <dbReference type="NCBI Taxonomy" id="1378263"/>
    <lineage>
        <taxon>Eukaryota</taxon>
        <taxon>Fungi</taxon>
        <taxon>Dikarya</taxon>
        <taxon>Ascomycota</taxon>
        <taxon>Saccharomycotina</taxon>
        <taxon>Pichiomycetes</taxon>
        <taxon>Pichiales</taxon>
        <taxon>Pichiaceae</taxon>
        <taxon>Ogataea</taxon>
    </lineage>
</organism>
<evidence type="ECO:0000313" key="2">
    <source>
        <dbReference type="Proteomes" id="UP000769157"/>
    </source>
</evidence>
<comment type="caution">
    <text evidence="1">The sequence shown here is derived from an EMBL/GenBank/DDBJ whole genome shotgun (WGS) entry which is preliminary data.</text>
</comment>
<dbReference type="Proteomes" id="UP000769157">
    <property type="component" value="Unassembled WGS sequence"/>
</dbReference>
<protein>
    <submittedName>
        <fullName evidence="1">Uncharacterized protein</fullName>
    </submittedName>
</protein>
<reference evidence="1" key="2">
    <citation type="submission" date="2021-01" db="EMBL/GenBank/DDBJ databases">
        <authorList>
            <person name="Schikora-Tamarit M.A."/>
        </authorList>
    </citation>
    <scope>NUCLEOTIDE SEQUENCE</scope>
    <source>
        <strain evidence="1">CBS6075</strain>
    </source>
</reference>
<name>A0A9P8PAZ7_9ASCO</name>
<dbReference type="GeneID" id="70234585"/>
<dbReference type="AlphaFoldDB" id="A0A9P8PAZ7"/>
<proteinExistence type="predicted"/>
<keyword evidence="2" id="KW-1185">Reference proteome</keyword>
<gene>
    <name evidence="1" type="ORF">OGAPHI_002618</name>
</gene>
<reference evidence="1" key="1">
    <citation type="journal article" date="2021" name="Open Biol.">
        <title>Shared evolutionary footprints suggest mitochondrial oxidative damage underlies multiple complex I losses in fungi.</title>
        <authorList>
            <person name="Schikora-Tamarit M.A."/>
            <person name="Marcet-Houben M."/>
            <person name="Nosek J."/>
            <person name="Gabaldon T."/>
        </authorList>
    </citation>
    <scope>NUCLEOTIDE SEQUENCE</scope>
    <source>
        <strain evidence="1">CBS6075</strain>
    </source>
</reference>
<dbReference type="RefSeq" id="XP_046063277.1">
    <property type="nucleotide sequence ID" value="XM_046203508.1"/>
</dbReference>
<dbReference type="EMBL" id="JAEUBE010000158">
    <property type="protein sequence ID" value="KAH3668863.1"/>
    <property type="molecule type" value="Genomic_DNA"/>
</dbReference>